<accession>A0A1I3SE75</accession>
<evidence type="ECO:0000256" key="1">
    <source>
        <dbReference type="SAM" id="MobiDB-lite"/>
    </source>
</evidence>
<organism evidence="2 3">
    <name type="scientific">Amycolatopsis sacchari</name>
    <dbReference type="NCBI Taxonomy" id="115433"/>
    <lineage>
        <taxon>Bacteria</taxon>
        <taxon>Bacillati</taxon>
        <taxon>Actinomycetota</taxon>
        <taxon>Actinomycetes</taxon>
        <taxon>Pseudonocardiales</taxon>
        <taxon>Pseudonocardiaceae</taxon>
        <taxon>Amycolatopsis</taxon>
    </lineage>
</organism>
<proteinExistence type="predicted"/>
<evidence type="ECO:0000313" key="3">
    <source>
        <dbReference type="Proteomes" id="UP000199025"/>
    </source>
</evidence>
<sequence>MKRETPERLRDIIEAAATAEHVLADSTPALDDGPDRDTTHHQ</sequence>
<dbReference type="Proteomes" id="UP000199025">
    <property type="component" value="Unassembled WGS sequence"/>
</dbReference>
<dbReference type="AlphaFoldDB" id="A0A1I3SE75"/>
<feature type="region of interest" description="Disordered" evidence="1">
    <location>
        <begin position="19"/>
        <end position="42"/>
    </location>
</feature>
<name>A0A1I3SE75_9PSEU</name>
<keyword evidence="3" id="KW-1185">Reference proteome</keyword>
<feature type="compositionally biased region" description="Basic and acidic residues" evidence="1">
    <location>
        <begin position="33"/>
        <end position="42"/>
    </location>
</feature>
<evidence type="ECO:0000313" key="2">
    <source>
        <dbReference type="EMBL" id="SFJ55816.1"/>
    </source>
</evidence>
<dbReference type="EMBL" id="FORP01000006">
    <property type="protein sequence ID" value="SFJ55816.1"/>
    <property type="molecule type" value="Genomic_DNA"/>
</dbReference>
<protein>
    <submittedName>
        <fullName evidence="2">Uncharacterized protein</fullName>
    </submittedName>
</protein>
<gene>
    <name evidence="2" type="ORF">SAMN05421835_106232</name>
</gene>
<reference evidence="2 3" key="1">
    <citation type="submission" date="2016-10" db="EMBL/GenBank/DDBJ databases">
        <authorList>
            <person name="de Groot N.N."/>
        </authorList>
    </citation>
    <scope>NUCLEOTIDE SEQUENCE [LARGE SCALE GENOMIC DNA]</scope>
    <source>
        <strain evidence="2 3">DSM 44468</strain>
    </source>
</reference>